<dbReference type="SMART" id="SM00344">
    <property type="entry name" value="HTH_ASNC"/>
    <property type="match status" value="1"/>
</dbReference>
<proteinExistence type="predicted"/>
<dbReference type="PANTHER" id="PTHR30154">
    <property type="entry name" value="LEUCINE-RESPONSIVE REGULATORY PROTEIN"/>
    <property type="match status" value="1"/>
</dbReference>
<evidence type="ECO:0000256" key="3">
    <source>
        <dbReference type="ARBA" id="ARBA00023163"/>
    </source>
</evidence>
<gene>
    <name evidence="5" type="ORF">DRJ31_06330</name>
    <name evidence="6" type="ORF">DRJ33_03435</name>
</gene>
<dbReference type="Pfam" id="PF01037">
    <property type="entry name" value="AsnC_trans_reg"/>
    <property type="match status" value="1"/>
</dbReference>
<dbReference type="GO" id="GO:0043565">
    <property type="term" value="F:sequence-specific DNA binding"/>
    <property type="evidence" value="ECO:0007669"/>
    <property type="project" value="InterPro"/>
</dbReference>
<dbReference type="Gene3D" id="3.30.70.920">
    <property type="match status" value="1"/>
</dbReference>
<feature type="domain" description="HTH asnC-type" evidence="4">
    <location>
        <begin position="5"/>
        <end position="66"/>
    </location>
</feature>
<dbReference type="Proteomes" id="UP000278475">
    <property type="component" value="Unassembled WGS sequence"/>
</dbReference>
<dbReference type="PANTHER" id="PTHR30154:SF34">
    <property type="entry name" value="TRANSCRIPTIONAL REGULATOR AZLB"/>
    <property type="match status" value="1"/>
</dbReference>
<dbReference type="InterPro" id="IPR019888">
    <property type="entry name" value="Tscrpt_reg_AsnC-like"/>
</dbReference>
<accession>A0A497EYV4</accession>
<dbReference type="InterPro" id="IPR011008">
    <property type="entry name" value="Dimeric_a/b-barrel"/>
</dbReference>
<dbReference type="SUPFAM" id="SSF46785">
    <property type="entry name" value="Winged helix' DNA-binding domain"/>
    <property type="match status" value="1"/>
</dbReference>
<evidence type="ECO:0000256" key="2">
    <source>
        <dbReference type="ARBA" id="ARBA00023125"/>
    </source>
</evidence>
<name>A0A497EYV4_9CREN</name>
<dbReference type="InterPro" id="IPR019887">
    <property type="entry name" value="Tscrpt_reg_AsnC/Lrp_C"/>
</dbReference>
<dbReference type="Pfam" id="PF13404">
    <property type="entry name" value="HTH_AsnC-type"/>
    <property type="match status" value="1"/>
</dbReference>
<dbReference type="Gene3D" id="1.10.10.10">
    <property type="entry name" value="Winged helix-like DNA-binding domain superfamily/Winged helix DNA-binding domain"/>
    <property type="match status" value="1"/>
</dbReference>
<dbReference type="SUPFAM" id="SSF54909">
    <property type="entry name" value="Dimeric alpha+beta barrel"/>
    <property type="match status" value="1"/>
</dbReference>
<dbReference type="EMBL" id="QMQV01000056">
    <property type="protein sequence ID" value="RLE48852.1"/>
    <property type="molecule type" value="Genomic_DNA"/>
</dbReference>
<organism evidence="6 7">
    <name type="scientific">Thermoproteota archaeon</name>
    <dbReference type="NCBI Taxonomy" id="2056631"/>
    <lineage>
        <taxon>Archaea</taxon>
        <taxon>Thermoproteota</taxon>
    </lineage>
</organism>
<evidence type="ECO:0000256" key="1">
    <source>
        <dbReference type="ARBA" id="ARBA00023015"/>
    </source>
</evidence>
<keyword evidence="2" id="KW-0238">DNA-binding</keyword>
<dbReference type="Proteomes" id="UP000272051">
    <property type="component" value="Unassembled WGS sequence"/>
</dbReference>
<dbReference type="InterPro" id="IPR036388">
    <property type="entry name" value="WH-like_DNA-bd_sf"/>
</dbReference>
<dbReference type="GO" id="GO:0005829">
    <property type="term" value="C:cytosol"/>
    <property type="evidence" value="ECO:0007669"/>
    <property type="project" value="TreeGrafter"/>
</dbReference>
<keyword evidence="1" id="KW-0805">Transcription regulation</keyword>
<dbReference type="PROSITE" id="PS50956">
    <property type="entry name" value="HTH_ASNC_2"/>
    <property type="match status" value="1"/>
</dbReference>
<keyword evidence="3" id="KW-0804">Transcription</keyword>
<protein>
    <submittedName>
        <fullName evidence="6">AsnC family transcriptional regulator</fullName>
    </submittedName>
</protein>
<evidence type="ECO:0000313" key="5">
    <source>
        <dbReference type="EMBL" id="RLE48852.1"/>
    </source>
</evidence>
<reference evidence="7 8" key="1">
    <citation type="submission" date="2018-06" db="EMBL/GenBank/DDBJ databases">
        <title>Extensive metabolic versatility and redundancy in microbially diverse, dynamic hydrothermal sediments.</title>
        <authorList>
            <person name="Dombrowski N."/>
            <person name="Teske A."/>
            <person name="Baker B.J."/>
        </authorList>
    </citation>
    <scope>NUCLEOTIDE SEQUENCE [LARGE SCALE GENOMIC DNA]</scope>
    <source>
        <strain evidence="6">B34_G17</strain>
        <strain evidence="5">B66_G16</strain>
    </source>
</reference>
<dbReference type="InterPro" id="IPR000485">
    <property type="entry name" value="AsnC-type_HTH_dom"/>
</dbReference>
<sequence length="150" mass="16579">MSKKIDEVDRKILSKLQENARIPFSKIAKEIGVSEATVFLRVKRLIKMGVIKGFRTIISPQLLGKALTAFILVKADPRKYPHVLDVIKQMDAVVEAYDVTGPYYAILKVIAEDKESLAKVIDTIGSIEGVASTETAVVLREIKESPGIKL</sequence>
<evidence type="ECO:0000259" key="4">
    <source>
        <dbReference type="PROSITE" id="PS50956"/>
    </source>
</evidence>
<dbReference type="GO" id="GO:0043200">
    <property type="term" value="P:response to amino acid"/>
    <property type="evidence" value="ECO:0007669"/>
    <property type="project" value="TreeGrafter"/>
</dbReference>
<dbReference type="EMBL" id="QMQX01000047">
    <property type="protein sequence ID" value="RLE52563.1"/>
    <property type="molecule type" value="Genomic_DNA"/>
</dbReference>
<comment type="caution">
    <text evidence="6">The sequence shown here is derived from an EMBL/GenBank/DDBJ whole genome shotgun (WGS) entry which is preliminary data.</text>
</comment>
<evidence type="ECO:0000313" key="6">
    <source>
        <dbReference type="EMBL" id="RLE52563.1"/>
    </source>
</evidence>
<dbReference type="InterPro" id="IPR036390">
    <property type="entry name" value="WH_DNA-bd_sf"/>
</dbReference>
<dbReference type="PRINTS" id="PR00033">
    <property type="entry name" value="HTHASNC"/>
</dbReference>
<dbReference type="AlphaFoldDB" id="A0A497EYV4"/>
<evidence type="ECO:0000313" key="7">
    <source>
        <dbReference type="Proteomes" id="UP000272051"/>
    </source>
</evidence>
<evidence type="ECO:0000313" key="8">
    <source>
        <dbReference type="Proteomes" id="UP000278475"/>
    </source>
</evidence>